<dbReference type="Gene3D" id="3.20.20.100">
    <property type="entry name" value="NADP-dependent oxidoreductase domain"/>
    <property type="match status" value="1"/>
</dbReference>
<evidence type="ECO:0000256" key="2">
    <source>
        <dbReference type="ARBA" id="ARBA00022857"/>
    </source>
</evidence>
<reference evidence="8 9" key="1">
    <citation type="journal article" date="2013" name="Genome Biol.">
        <title>Draft genome of the mountain pine beetle, Dendroctonus ponderosae Hopkins, a major forest pest.</title>
        <authorList>
            <person name="Keeling C.I."/>
            <person name="Yuen M.M."/>
            <person name="Liao N.Y."/>
            <person name="Docking T.R."/>
            <person name="Chan S.K."/>
            <person name="Taylor G.A."/>
            <person name="Palmquist D.L."/>
            <person name="Jackman S.D."/>
            <person name="Nguyen A."/>
            <person name="Li M."/>
            <person name="Henderson H."/>
            <person name="Janes J.K."/>
            <person name="Zhao Y."/>
            <person name="Pandoh P."/>
            <person name="Moore R."/>
            <person name="Sperling F.A."/>
            <person name="Huber D.P."/>
            <person name="Birol I."/>
            <person name="Jones S.J."/>
            <person name="Bohlmann J."/>
        </authorList>
    </citation>
    <scope>NUCLEOTIDE SEQUENCE</scope>
</reference>
<feature type="site" description="Lowers pKa of active site Tyr" evidence="6">
    <location>
        <position position="90"/>
    </location>
</feature>
<dbReference type="InterPro" id="IPR018170">
    <property type="entry name" value="Aldo/ket_reductase_CS"/>
</dbReference>
<dbReference type="InterPro" id="IPR020471">
    <property type="entry name" value="AKR"/>
</dbReference>
<dbReference type="PROSITE" id="PS00062">
    <property type="entry name" value="ALDOKETO_REDUCTASE_2"/>
    <property type="match status" value="1"/>
</dbReference>
<evidence type="ECO:0000259" key="7">
    <source>
        <dbReference type="Pfam" id="PF00248"/>
    </source>
</evidence>
<organism evidence="8 9">
    <name type="scientific">Dendroctonus ponderosae</name>
    <name type="common">Mountain pine beetle</name>
    <dbReference type="NCBI Taxonomy" id="77166"/>
    <lineage>
        <taxon>Eukaryota</taxon>
        <taxon>Metazoa</taxon>
        <taxon>Ecdysozoa</taxon>
        <taxon>Arthropoda</taxon>
        <taxon>Hexapoda</taxon>
        <taxon>Insecta</taxon>
        <taxon>Pterygota</taxon>
        <taxon>Neoptera</taxon>
        <taxon>Endopterygota</taxon>
        <taxon>Coleoptera</taxon>
        <taxon>Polyphaga</taxon>
        <taxon>Cucujiformia</taxon>
        <taxon>Curculionidae</taxon>
        <taxon>Scolytinae</taxon>
        <taxon>Dendroctonus</taxon>
    </lineage>
</organism>
<feature type="binding site" evidence="5">
    <location>
        <position position="123"/>
    </location>
    <ligand>
        <name>substrate</name>
    </ligand>
</feature>
<evidence type="ECO:0000313" key="9">
    <source>
        <dbReference type="Proteomes" id="UP000030742"/>
    </source>
</evidence>
<dbReference type="PROSITE" id="PS00798">
    <property type="entry name" value="ALDOKETO_REDUCTASE_1"/>
    <property type="match status" value="1"/>
</dbReference>
<dbReference type="PIRSF" id="PIRSF000097">
    <property type="entry name" value="AKR"/>
    <property type="match status" value="1"/>
</dbReference>
<evidence type="ECO:0000256" key="3">
    <source>
        <dbReference type="ARBA" id="ARBA00023002"/>
    </source>
</evidence>
<evidence type="ECO:0000256" key="4">
    <source>
        <dbReference type="PIRSR" id="PIRSR000097-1"/>
    </source>
</evidence>
<dbReference type="PANTHER" id="PTHR11732">
    <property type="entry name" value="ALDO/KETO REDUCTASE"/>
    <property type="match status" value="1"/>
</dbReference>
<evidence type="ECO:0000256" key="6">
    <source>
        <dbReference type="PIRSR" id="PIRSR000097-3"/>
    </source>
</evidence>
<dbReference type="Proteomes" id="UP000030742">
    <property type="component" value="Unassembled WGS sequence"/>
</dbReference>
<evidence type="ECO:0000256" key="5">
    <source>
        <dbReference type="PIRSR" id="PIRSR000097-2"/>
    </source>
</evidence>
<keyword evidence="3" id="KW-0560">Oxidoreductase</keyword>
<dbReference type="EMBL" id="KB632322">
    <property type="protein sequence ID" value="ERL92352.1"/>
    <property type="molecule type" value="Genomic_DNA"/>
</dbReference>
<dbReference type="InterPro" id="IPR036812">
    <property type="entry name" value="NAD(P)_OxRdtase_dom_sf"/>
</dbReference>
<dbReference type="PROSITE" id="PS00063">
    <property type="entry name" value="ALDOKETO_REDUCTASE_3"/>
    <property type="match status" value="1"/>
</dbReference>
<gene>
    <name evidence="8" type="ORF">D910_09666</name>
</gene>
<proteinExistence type="inferred from homology"/>
<dbReference type="OrthoDB" id="416253at2759"/>
<protein>
    <recommendedName>
        <fullName evidence="7">NADP-dependent oxidoreductase domain-containing protein</fullName>
    </recommendedName>
</protein>
<dbReference type="GO" id="GO:0016491">
    <property type="term" value="F:oxidoreductase activity"/>
    <property type="evidence" value="ECO:0007669"/>
    <property type="project" value="UniProtKB-KW"/>
</dbReference>
<dbReference type="InterPro" id="IPR023210">
    <property type="entry name" value="NADP_OxRdtase_dom"/>
</dbReference>
<feature type="domain" description="NADP-dependent oxidoreductase" evidence="7">
    <location>
        <begin position="28"/>
        <end position="308"/>
    </location>
</feature>
<name>U4UH71_DENPD</name>
<dbReference type="Pfam" id="PF00248">
    <property type="entry name" value="Aldo_ket_red"/>
    <property type="match status" value="1"/>
</dbReference>
<dbReference type="SUPFAM" id="SSF51430">
    <property type="entry name" value="NAD(P)-linked oxidoreductase"/>
    <property type="match status" value="1"/>
</dbReference>
<evidence type="ECO:0000256" key="1">
    <source>
        <dbReference type="ARBA" id="ARBA00007905"/>
    </source>
</evidence>
<keyword evidence="2" id="KW-0521">NADP</keyword>
<dbReference type="PRINTS" id="PR00069">
    <property type="entry name" value="ALDKETRDTASE"/>
</dbReference>
<dbReference type="AlphaFoldDB" id="U4UH71"/>
<feature type="active site" description="Proton donor" evidence="4">
    <location>
        <position position="61"/>
    </location>
</feature>
<dbReference type="STRING" id="77166.U4UH71"/>
<evidence type="ECO:0000313" key="8">
    <source>
        <dbReference type="EMBL" id="ERL92352.1"/>
    </source>
</evidence>
<dbReference type="FunFam" id="3.20.20.100:FF:000006">
    <property type="entry name" value="Aldo-keto reductase family 1 member A1"/>
    <property type="match status" value="1"/>
</dbReference>
<comment type="similarity">
    <text evidence="1">Belongs to the aldo/keto reductase family.</text>
</comment>
<sequence length="335" mass="37890">MDTLLKHIMKSPTINLNVGKSTLPMPILGYGTWQATDKELADAVEAALEAGYRHIDTAHVYENEKVIGDILKKWFDAGKLKREDIFLVTKLPPGGMRPEGVRKYIRRSLDLLQLDYVDLYLVHTPFGFKDVEGDLHPTTPEGNIDLDLTTDHLAIWKAMEEQVDKGLAKSIGLSNFNICQISRILKNARIPPSSLQIELNAYFQQNELVDFCKKNNIVVTAYSPLGNPGLKKLFDKLGKQIELPNILNNPTVERLAKKHNKSNAQILLRHLVQKGISTIPKSTNPARLRQNLDIFNFKLDEQDLVDMNGLDTGARLLDFLIFNGIKNHPEYPFNE</sequence>
<accession>U4UH71</accession>